<evidence type="ECO:0000313" key="3">
    <source>
        <dbReference type="Proteomes" id="UP000277294"/>
    </source>
</evidence>
<reference evidence="2 3" key="1">
    <citation type="submission" date="2018-10" db="EMBL/GenBank/DDBJ databases">
        <authorList>
            <person name="Criscuolo A."/>
        </authorList>
    </citation>
    <scope>NUCLEOTIDE SEQUENCE [LARGE SCALE GENOMIC DNA]</scope>
    <source>
        <strain evidence="2">DnA1</strain>
    </source>
</reference>
<name>A0A3P4B2F7_9BURK</name>
<keyword evidence="1" id="KW-0472">Membrane</keyword>
<evidence type="ECO:0000313" key="2">
    <source>
        <dbReference type="EMBL" id="VCU69828.1"/>
    </source>
</evidence>
<dbReference type="SUPFAM" id="SSF53474">
    <property type="entry name" value="alpha/beta-Hydrolases"/>
    <property type="match status" value="1"/>
</dbReference>
<dbReference type="EMBL" id="UWPJ01000016">
    <property type="protein sequence ID" value="VCU69828.1"/>
    <property type="molecule type" value="Genomic_DNA"/>
</dbReference>
<keyword evidence="1" id="KW-1133">Transmembrane helix</keyword>
<dbReference type="AlphaFoldDB" id="A0A3P4B2F7"/>
<dbReference type="InterPro" id="IPR029058">
    <property type="entry name" value="AB_hydrolase_fold"/>
</dbReference>
<feature type="transmembrane region" description="Helical" evidence="1">
    <location>
        <begin position="33"/>
        <end position="56"/>
    </location>
</feature>
<evidence type="ECO:0000256" key="1">
    <source>
        <dbReference type="SAM" id="Phobius"/>
    </source>
</evidence>
<dbReference type="GO" id="GO:0004806">
    <property type="term" value="F:triacylglycerol lipase activity"/>
    <property type="evidence" value="ECO:0007669"/>
    <property type="project" value="UniProtKB-EC"/>
</dbReference>
<dbReference type="RefSeq" id="WP_124079342.1">
    <property type="nucleotide sequence ID" value="NZ_UWPJ01000016.1"/>
</dbReference>
<accession>A0A3P4B2F7</accession>
<dbReference type="PANTHER" id="PTHR37946:SF1">
    <property type="entry name" value="SLL1969 PROTEIN"/>
    <property type="match status" value="1"/>
</dbReference>
<dbReference type="EC" id="3.1.1.3" evidence="2"/>
<keyword evidence="1" id="KW-0812">Transmembrane</keyword>
<keyword evidence="3" id="KW-1185">Reference proteome</keyword>
<sequence length="304" mass="32147">MMAWAMRRFTLGVAALVGLTAWALTAWLPWPAALLAALALAVLNHALIVASGFLLAKRCADRAGTPAPRGWLAAIPAEALLSMRNMYLDMPWRQRWTTRQPPRTRGAVLLVHGYGCNRGVWRDLDTWLAGRGWAVGAVDLEPPRASIDAFGPQVAAAAAALARQTGHAQVAVIAHSMGGLAARAALRSMPEAPIRHVITLGTPHGGTWHACLGRGVCATEMAPDSAWLTTLCGAEGPALAARFTCVASHHDNIVSPASRAVLPGASSVRLFTRVGHMAMLHAPPVRAFLAERLEQLYAAPGDAA</sequence>
<dbReference type="Gene3D" id="3.40.50.1820">
    <property type="entry name" value="alpha/beta hydrolase"/>
    <property type="match status" value="1"/>
</dbReference>
<protein>
    <submittedName>
        <fullName evidence="2">Extracellular esterase EstB</fullName>
        <ecNumber evidence="2">3.1.1.3</ecNumber>
    </submittedName>
</protein>
<dbReference type="Proteomes" id="UP000277294">
    <property type="component" value="Unassembled WGS sequence"/>
</dbReference>
<organism evidence="2 3">
    <name type="scientific">Pigmentiphaga humi</name>
    <dbReference type="NCBI Taxonomy" id="2478468"/>
    <lineage>
        <taxon>Bacteria</taxon>
        <taxon>Pseudomonadati</taxon>
        <taxon>Pseudomonadota</taxon>
        <taxon>Betaproteobacteria</taxon>
        <taxon>Burkholderiales</taxon>
        <taxon>Alcaligenaceae</taxon>
        <taxon>Pigmentiphaga</taxon>
    </lineage>
</organism>
<gene>
    <name evidence="2" type="primary">estB_2</name>
    <name evidence="2" type="ORF">PIGHUM_01893</name>
</gene>
<keyword evidence="2" id="KW-0378">Hydrolase</keyword>
<proteinExistence type="predicted"/>
<dbReference type="OrthoDB" id="275181at2"/>
<dbReference type="Pfam" id="PF02089">
    <property type="entry name" value="Palm_thioest"/>
    <property type="match status" value="1"/>
</dbReference>
<dbReference type="PANTHER" id="PTHR37946">
    <property type="entry name" value="SLL1969 PROTEIN"/>
    <property type="match status" value="1"/>
</dbReference>